<accession>A0A0J6CU59</accession>
<evidence type="ECO:0000313" key="3">
    <source>
        <dbReference type="EMBL" id="KMM36728.1"/>
    </source>
</evidence>
<organism evidence="3 4">
    <name type="scientific">Guptibacillus hwajinpoensis</name>
    <dbReference type="NCBI Taxonomy" id="208199"/>
    <lineage>
        <taxon>Bacteria</taxon>
        <taxon>Bacillati</taxon>
        <taxon>Bacillota</taxon>
        <taxon>Bacilli</taxon>
        <taxon>Bacillales</taxon>
        <taxon>Guptibacillaceae</taxon>
        <taxon>Guptibacillus</taxon>
    </lineage>
</organism>
<dbReference type="SUPFAM" id="SSF53448">
    <property type="entry name" value="Nucleotide-diphospho-sugar transferases"/>
    <property type="match status" value="1"/>
</dbReference>
<dbReference type="InterPro" id="IPR029044">
    <property type="entry name" value="Nucleotide-diphossugar_trans"/>
</dbReference>
<dbReference type="EMBL" id="LELK01000004">
    <property type="protein sequence ID" value="KMM36728.1"/>
    <property type="molecule type" value="Genomic_DNA"/>
</dbReference>
<comment type="caution">
    <text evidence="3">The sequence shown here is derived from an EMBL/GenBank/DDBJ whole genome shotgun (WGS) entry which is preliminary data.</text>
</comment>
<sequence length="459" mass="51518">MKLVLLSGGSGKRLWPLSNDSRSKQFLKVLKNEHGEMESMVQRVWKQLKAVDLDQSAFVATSKSQVDMIQNQLGGEVPLIIEPERRDTFPAIALAATYLYSMAGASLNEVIGVLPVDPYVHNNFFKKVKELEDVLMTSDADLALLGVEPTYPSSKYGYIIPELPQHPGTSGLTVSHFKEKPSEEDAEGLMKQKALWNCGVFAFKLDYIINLLVQKGLPIHYEELTKQYGRLMKTSFDYEVVEKTKKIVALPYAGSWKDLGTWNTLTEEMSTTQIGKGKLCDKSTNTHIINELDIPVTVLGIENAVVAVSPDGILVTDKQSSPNVKNLIKDLVQRPMFEERRWGWYRVLDHVKYAEGDEVLTKRIGVFKGKNISYQLHTRRSEVWTILKGEGLFALNGEIRFVKAGDVLQVPVGSKHGIKALTDLELIEVQTGSELIEGDIERFFLTWDEIEAHCAFASK</sequence>
<dbReference type="OrthoDB" id="9806359at2"/>
<keyword evidence="4" id="KW-1185">Reference proteome</keyword>
<dbReference type="GO" id="GO:0004475">
    <property type="term" value="F:mannose-1-phosphate guanylyltransferase (GTP) activity"/>
    <property type="evidence" value="ECO:0007669"/>
    <property type="project" value="TreeGrafter"/>
</dbReference>
<gene>
    <name evidence="3" type="ORF">AB986_12350</name>
</gene>
<evidence type="ECO:0000313" key="4">
    <source>
        <dbReference type="Proteomes" id="UP000035996"/>
    </source>
</evidence>
<dbReference type="Proteomes" id="UP000035996">
    <property type="component" value="Unassembled WGS sequence"/>
</dbReference>
<dbReference type="Gene3D" id="3.90.550.10">
    <property type="entry name" value="Spore Coat Polysaccharide Biosynthesis Protein SpsA, Chain A"/>
    <property type="match status" value="1"/>
</dbReference>
<dbReference type="PANTHER" id="PTHR46390">
    <property type="entry name" value="MANNOSE-1-PHOSPHATE GUANYLYLTRANSFERASE"/>
    <property type="match status" value="1"/>
</dbReference>
<dbReference type="PANTHER" id="PTHR46390:SF1">
    <property type="entry name" value="MANNOSE-1-PHOSPHATE GUANYLYLTRANSFERASE"/>
    <property type="match status" value="1"/>
</dbReference>
<dbReference type="GO" id="GO:0009298">
    <property type="term" value="P:GDP-mannose biosynthetic process"/>
    <property type="evidence" value="ECO:0007669"/>
    <property type="project" value="TreeGrafter"/>
</dbReference>
<dbReference type="InterPro" id="IPR014710">
    <property type="entry name" value="RmlC-like_jellyroll"/>
</dbReference>
<dbReference type="Gene3D" id="2.60.120.10">
    <property type="entry name" value="Jelly Rolls"/>
    <property type="match status" value="1"/>
</dbReference>
<dbReference type="STRING" id="157733.AB986_12350"/>
<dbReference type="Pfam" id="PF01050">
    <property type="entry name" value="MannoseP_isomer"/>
    <property type="match status" value="1"/>
</dbReference>
<dbReference type="Pfam" id="PF00483">
    <property type="entry name" value="NTP_transferase"/>
    <property type="match status" value="1"/>
</dbReference>
<proteinExistence type="predicted"/>
<dbReference type="AlphaFoldDB" id="A0A0J6CU59"/>
<dbReference type="SUPFAM" id="SSF51182">
    <property type="entry name" value="RmlC-like cupins"/>
    <property type="match status" value="1"/>
</dbReference>
<dbReference type="GO" id="GO:0005976">
    <property type="term" value="P:polysaccharide metabolic process"/>
    <property type="evidence" value="ECO:0007669"/>
    <property type="project" value="InterPro"/>
</dbReference>
<reference evidence="3" key="1">
    <citation type="submission" date="2015-06" db="EMBL/GenBank/DDBJ databases">
        <authorList>
            <person name="Liu B."/>
            <person name="Wang J."/>
            <person name="Zhu Y."/>
            <person name="Liu G."/>
            <person name="Chen Q."/>
            <person name="Zheng C."/>
            <person name="Che J."/>
            <person name="Ge C."/>
            <person name="Shi H."/>
            <person name="Pan Z."/>
            <person name="Liu X."/>
        </authorList>
    </citation>
    <scope>NUCLEOTIDE SEQUENCE [LARGE SCALE GENOMIC DNA]</scope>
    <source>
        <strain evidence="3">DSM 16346</strain>
    </source>
</reference>
<dbReference type="CDD" id="cd02213">
    <property type="entry name" value="cupin_PMI_typeII_C"/>
    <property type="match status" value="1"/>
</dbReference>
<dbReference type="PATRIC" id="fig|157733.3.peg.499"/>
<feature type="domain" description="Nucleotidyl transferase" evidence="1">
    <location>
        <begin position="4"/>
        <end position="271"/>
    </location>
</feature>
<protein>
    <submittedName>
        <fullName evidence="3">Mannose-1-phosphate guanylyltransferase</fullName>
    </submittedName>
</protein>
<dbReference type="InterPro" id="IPR005835">
    <property type="entry name" value="NTP_transferase_dom"/>
</dbReference>
<feature type="domain" description="Mannose-6-phosphate isomerase type II C-terminal" evidence="2">
    <location>
        <begin position="340"/>
        <end position="443"/>
    </location>
</feature>
<dbReference type="InterPro" id="IPR001538">
    <property type="entry name" value="Man6P_isomerase-2_C"/>
</dbReference>
<keyword evidence="3" id="KW-0808">Transferase</keyword>
<evidence type="ECO:0000259" key="2">
    <source>
        <dbReference type="Pfam" id="PF01050"/>
    </source>
</evidence>
<dbReference type="RefSeq" id="WP_048311439.1">
    <property type="nucleotide sequence ID" value="NZ_CP119526.1"/>
</dbReference>
<evidence type="ECO:0000259" key="1">
    <source>
        <dbReference type="Pfam" id="PF00483"/>
    </source>
</evidence>
<keyword evidence="3" id="KW-0548">Nucleotidyltransferase</keyword>
<dbReference type="InterPro" id="IPR051161">
    <property type="entry name" value="Mannose-6P_isomerase_type2"/>
</dbReference>
<dbReference type="InterPro" id="IPR011051">
    <property type="entry name" value="RmlC_Cupin_sf"/>
</dbReference>
<name>A0A0J6CU59_9BACL</name>